<gene>
    <name evidence="4" type="ordered locus">Isop_0150</name>
</gene>
<comment type="similarity">
    <text evidence="1">Belongs to the protein kinase superfamily. ADCK protein kinase family.</text>
</comment>
<evidence type="ECO:0000256" key="1">
    <source>
        <dbReference type="ARBA" id="ARBA00009670"/>
    </source>
</evidence>
<accession>E8R652</accession>
<dbReference type="PANTHER" id="PTHR10566">
    <property type="entry name" value="CHAPERONE-ACTIVITY OF BC1 COMPLEX CABC1 -RELATED"/>
    <property type="match status" value="1"/>
</dbReference>
<feature type="transmembrane region" description="Helical" evidence="2">
    <location>
        <begin position="494"/>
        <end position="519"/>
    </location>
</feature>
<dbReference type="EMBL" id="CP002353">
    <property type="protein sequence ID" value="ADV60747.1"/>
    <property type="molecule type" value="Genomic_DNA"/>
</dbReference>
<dbReference type="FunCoup" id="E8R652">
    <property type="interactions" value="342"/>
</dbReference>
<keyword evidence="2" id="KW-1133">Transmembrane helix</keyword>
<sequence length="551" mass="62344">MLRETVGHLRDLPRYTQILSSLARYGYHDLLNALNLEILAKPLEWVTLGEEAPPPERSKRLRLLLESLGPTFVKLGQLLSTRPDLLPEPYLSELALLRDQVAPFPYEEVEATLVREFGAPVEQLFAEFDPVPVASASISQVHRARLADGRVVAVKVRRPDIEELVQADLDILKHLAESAERHVSFLRPYGPRSLAREFERGLLRELDLGLERRTMERVREQFRDDPDVWIPQPIRERSCSCVLTMEFAQGLRIDDVNGLREAGIDPCLVAARGARIMIKQIFEHGFFHADAHPGNMRVRRDGVIIPLDHGMYGYLDRATRERIADLLDGLMRQEADVVLRALDDLNVRGVRLDPVSLRRDVSELVASYSDLSLDNLELRFLLGDLFAVIRSHKLRLPPDLVLLIRALVTIESTGRMLNPNFDIATELRPALRRLTVGRYSPRRLFVESARATRDLRQVAMMLPDVLSHSLESIRRGELTLKFDLQHFDSMVRRIVLAANILSMGIVLAGLLVASSLLMTVESQRFTMLGTVGLILAGALAVVLFFTMARRV</sequence>
<dbReference type="Proteomes" id="UP000008631">
    <property type="component" value="Chromosome"/>
</dbReference>
<dbReference type="PANTHER" id="PTHR10566:SF113">
    <property type="entry name" value="PROTEIN ACTIVITY OF BC1 COMPLEX KINASE 7, CHLOROPLASTIC"/>
    <property type="match status" value="1"/>
</dbReference>
<dbReference type="SUPFAM" id="SSF56112">
    <property type="entry name" value="Protein kinase-like (PK-like)"/>
    <property type="match status" value="1"/>
</dbReference>
<evidence type="ECO:0000313" key="5">
    <source>
        <dbReference type="Proteomes" id="UP000008631"/>
    </source>
</evidence>
<dbReference type="AlphaFoldDB" id="E8R652"/>
<dbReference type="CDD" id="cd05121">
    <property type="entry name" value="ABC1_ADCK3-like"/>
    <property type="match status" value="1"/>
</dbReference>
<dbReference type="OrthoDB" id="9795390at2"/>
<protein>
    <submittedName>
        <fullName evidence="4">ABC-1 domain-containing protein</fullName>
    </submittedName>
</protein>
<dbReference type="KEGG" id="ipa:Isop_0150"/>
<dbReference type="InterPro" id="IPR050154">
    <property type="entry name" value="UbiB_kinase"/>
</dbReference>
<dbReference type="InParanoid" id="E8R652"/>
<name>E8R652_ISOPI</name>
<evidence type="ECO:0000256" key="2">
    <source>
        <dbReference type="SAM" id="Phobius"/>
    </source>
</evidence>
<organism evidence="4 5">
    <name type="scientific">Isosphaera pallida (strain ATCC 43644 / DSM 9630 / IS1B)</name>
    <dbReference type="NCBI Taxonomy" id="575540"/>
    <lineage>
        <taxon>Bacteria</taxon>
        <taxon>Pseudomonadati</taxon>
        <taxon>Planctomycetota</taxon>
        <taxon>Planctomycetia</taxon>
        <taxon>Isosphaerales</taxon>
        <taxon>Isosphaeraceae</taxon>
        <taxon>Isosphaera</taxon>
    </lineage>
</organism>
<keyword evidence="2" id="KW-0472">Membrane</keyword>
<reference key="1">
    <citation type="submission" date="2010-11" db="EMBL/GenBank/DDBJ databases">
        <title>The complete sequence of chromosome of Isophaera pallida ATCC 43644.</title>
        <authorList>
            <consortium name="US DOE Joint Genome Institute (JGI-PGF)"/>
            <person name="Lucas S."/>
            <person name="Copeland A."/>
            <person name="Lapidus A."/>
            <person name="Bruce D."/>
            <person name="Goodwin L."/>
            <person name="Pitluck S."/>
            <person name="Kyrpides N."/>
            <person name="Mavromatis K."/>
            <person name="Pagani I."/>
            <person name="Ivanova N."/>
            <person name="Saunders E."/>
            <person name="Brettin T."/>
            <person name="Detter J.C."/>
            <person name="Han C."/>
            <person name="Tapia R."/>
            <person name="Land M."/>
            <person name="Hauser L."/>
            <person name="Markowitz V."/>
            <person name="Cheng J.-F."/>
            <person name="Hugenholtz P."/>
            <person name="Woyke T."/>
            <person name="Wu D."/>
            <person name="Eisen J.A."/>
        </authorList>
    </citation>
    <scope>NUCLEOTIDE SEQUENCE</scope>
    <source>
        <strain>ATCC 43644</strain>
    </source>
</reference>
<keyword evidence="2" id="KW-0812">Transmembrane</keyword>
<dbReference type="STRING" id="575540.Isop_0150"/>
<evidence type="ECO:0000259" key="3">
    <source>
        <dbReference type="Pfam" id="PF03109"/>
    </source>
</evidence>
<dbReference type="HOGENOM" id="CLU_006533_0_3_0"/>
<dbReference type="Pfam" id="PF03109">
    <property type="entry name" value="ABC1"/>
    <property type="match status" value="1"/>
</dbReference>
<feature type="transmembrane region" description="Helical" evidence="2">
    <location>
        <begin position="525"/>
        <end position="545"/>
    </location>
</feature>
<proteinExistence type="inferred from homology"/>
<dbReference type="InterPro" id="IPR011009">
    <property type="entry name" value="Kinase-like_dom_sf"/>
</dbReference>
<evidence type="ECO:0000313" key="4">
    <source>
        <dbReference type="EMBL" id="ADV60747.1"/>
    </source>
</evidence>
<reference evidence="4 5" key="2">
    <citation type="journal article" date="2011" name="Stand. Genomic Sci.">
        <title>Complete genome sequence of Isosphaera pallida type strain (IS1B).</title>
        <authorList>
            <consortium name="US DOE Joint Genome Institute (JGI-PGF)"/>
            <person name="Goker M."/>
            <person name="Cleland D."/>
            <person name="Saunders E."/>
            <person name="Lapidus A."/>
            <person name="Nolan M."/>
            <person name="Lucas S."/>
            <person name="Hammon N."/>
            <person name="Deshpande S."/>
            <person name="Cheng J.F."/>
            <person name="Tapia R."/>
            <person name="Han C."/>
            <person name="Goodwin L."/>
            <person name="Pitluck S."/>
            <person name="Liolios K."/>
            <person name="Pagani I."/>
            <person name="Ivanova N."/>
            <person name="Mavromatis K."/>
            <person name="Pati A."/>
            <person name="Chen A."/>
            <person name="Palaniappan K."/>
            <person name="Land M."/>
            <person name="Hauser L."/>
            <person name="Chang Y.J."/>
            <person name="Jeffries C.D."/>
            <person name="Detter J.C."/>
            <person name="Beck B."/>
            <person name="Woyke T."/>
            <person name="Bristow J."/>
            <person name="Eisen J.A."/>
            <person name="Markowitz V."/>
            <person name="Hugenholtz P."/>
            <person name="Kyrpides N.C."/>
            <person name="Klenk H.P."/>
        </authorList>
    </citation>
    <scope>NUCLEOTIDE SEQUENCE [LARGE SCALE GENOMIC DNA]</scope>
    <source>
        <strain evidence="5">ATCC 43644 / DSM 9630 / IS1B</strain>
    </source>
</reference>
<keyword evidence="5" id="KW-1185">Reference proteome</keyword>
<dbReference type="RefSeq" id="WP_013563036.1">
    <property type="nucleotide sequence ID" value="NC_014962.1"/>
</dbReference>
<dbReference type="eggNOG" id="COG0661">
    <property type="taxonomic scope" value="Bacteria"/>
</dbReference>
<feature type="domain" description="ABC1 atypical kinase-like" evidence="3">
    <location>
        <begin position="97"/>
        <end position="339"/>
    </location>
</feature>
<dbReference type="InterPro" id="IPR004147">
    <property type="entry name" value="ABC1_dom"/>
</dbReference>